<dbReference type="UniPathway" id="UPA00659"/>
<dbReference type="InterPro" id="IPR009075">
    <property type="entry name" value="AcylCo_DH/oxidase_C"/>
</dbReference>
<dbReference type="Pfam" id="PF09317">
    <property type="entry name" value="ACDH_C"/>
    <property type="match status" value="1"/>
</dbReference>
<dbReference type="CDD" id="cd00567">
    <property type="entry name" value="ACAD"/>
    <property type="match status" value="1"/>
</dbReference>
<evidence type="ECO:0000256" key="10">
    <source>
        <dbReference type="ARBA" id="ARBA00047882"/>
    </source>
</evidence>
<dbReference type="GO" id="GO:0070991">
    <property type="term" value="F:medium-chain fatty acyl-CoA dehydrogenase activity"/>
    <property type="evidence" value="ECO:0007669"/>
    <property type="project" value="UniProtKB-EC"/>
</dbReference>
<keyword evidence="12" id="KW-1133">Transmembrane helix</keyword>
<dbReference type="InterPro" id="IPR037069">
    <property type="entry name" value="AcylCoA_DH/ox_N_sf"/>
</dbReference>
<evidence type="ECO:0000256" key="2">
    <source>
        <dbReference type="ARBA" id="ARBA00005005"/>
    </source>
</evidence>
<organism evidence="16 17">
    <name type="scientific">Salinisphaera hydrothermalis (strain C41B8)</name>
    <dbReference type="NCBI Taxonomy" id="1304275"/>
    <lineage>
        <taxon>Bacteria</taxon>
        <taxon>Pseudomonadati</taxon>
        <taxon>Pseudomonadota</taxon>
        <taxon>Gammaproteobacteria</taxon>
        <taxon>Salinisphaerales</taxon>
        <taxon>Salinisphaeraceae</taxon>
        <taxon>Salinisphaera</taxon>
    </lineage>
</organism>
<feature type="domain" description="Acyl-CoA dehydrogenase/oxidase C-terminal" evidence="13">
    <location>
        <begin position="366"/>
        <end position="511"/>
    </location>
</feature>
<keyword evidence="8" id="KW-0274">FAD</keyword>
<dbReference type="STRING" id="1304275.C41B8_07227"/>
<protein>
    <recommendedName>
        <fullName evidence="6">Acyl-coenzyme A dehydrogenase</fullName>
        <ecNumber evidence="4">1.3.8.7</ecNumber>
        <ecNumber evidence="5">1.3.8.8</ecNumber>
    </recommendedName>
</protein>
<dbReference type="eggNOG" id="COG1960">
    <property type="taxonomic scope" value="Bacteria"/>
</dbReference>
<evidence type="ECO:0000256" key="7">
    <source>
        <dbReference type="ARBA" id="ARBA00022630"/>
    </source>
</evidence>
<dbReference type="EC" id="1.3.8.7" evidence="4"/>
<dbReference type="AlphaFoldDB" id="A0A084IMY4"/>
<dbReference type="InterPro" id="IPR009100">
    <property type="entry name" value="AcylCoA_DH/oxidase_NM_dom_sf"/>
</dbReference>
<evidence type="ECO:0000256" key="9">
    <source>
        <dbReference type="ARBA" id="ARBA00023002"/>
    </source>
</evidence>
<comment type="cofactor">
    <cofactor evidence="1">
        <name>FAD</name>
        <dbReference type="ChEBI" id="CHEBI:57692"/>
    </cofactor>
</comment>
<dbReference type="EMBL" id="APNK01000007">
    <property type="protein sequence ID" value="KEZ78068.1"/>
    <property type="molecule type" value="Genomic_DNA"/>
</dbReference>
<dbReference type="RefSeq" id="WP_037336163.1">
    <property type="nucleotide sequence ID" value="NZ_APNK01000007.1"/>
</dbReference>
<dbReference type="Gene3D" id="1.10.540.10">
    <property type="entry name" value="Acyl-CoA dehydrogenase/oxidase, N-terminal domain"/>
    <property type="match status" value="1"/>
</dbReference>
<dbReference type="GO" id="GO:0050660">
    <property type="term" value="F:flavin adenine dinucleotide binding"/>
    <property type="evidence" value="ECO:0007669"/>
    <property type="project" value="InterPro"/>
</dbReference>
<proteinExistence type="inferred from homology"/>
<dbReference type="InterPro" id="IPR050741">
    <property type="entry name" value="Acyl-CoA_dehydrogenase"/>
</dbReference>
<comment type="pathway">
    <text evidence="2">Lipid metabolism; fatty acid beta-oxidation.</text>
</comment>
<comment type="similarity">
    <text evidence="3">Belongs to the acyl-CoA dehydrogenase family.</text>
</comment>
<keyword evidence="9" id="KW-0560">Oxidoreductase</keyword>
<comment type="catalytic activity">
    <reaction evidence="11">
        <text>a long-chain 2,3-saturated fatty acyl-CoA + oxidized [electron-transfer flavoprotein] + H(+) = a long-chain (2E)-enoyl-CoA + reduced [electron-transfer flavoprotein]</text>
        <dbReference type="Rhea" id="RHEA:17721"/>
        <dbReference type="Rhea" id="RHEA-COMP:10685"/>
        <dbReference type="Rhea" id="RHEA-COMP:10686"/>
        <dbReference type="ChEBI" id="CHEBI:15378"/>
        <dbReference type="ChEBI" id="CHEBI:57692"/>
        <dbReference type="ChEBI" id="CHEBI:58307"/>
        <dbReference type="ChEBI" id="CHEBI:83721"/>
        <dbReference type="ChEBI" id="CHEBI:83727"/>
        <dbReference type="EC" id="1.3.8.8"/>
    </reaction>
</comment>
<evidence type="ECO:0000256" key="4">
    <source>
        <dbReference type="ARBA" id="ARBA00012033"/>
    </source>
</evidence>
<dbReference type="Pfam" id="PF02771">
    <property type="entry name" value="Acyl-CoA_dh_N"/>
    <property type="match status" value="1"/>
</dbReference>
<dbReference type="InterPro" id="IPR013786">
    <property type="entry name" value="AcylCoA_DH/ox_N"/>
</dbReference>
<dbReference type="Pfam" id="PF00441">
    <property type="entry name" value="Acyl-CoA_dh_1"/>
    <property type="match status" value="1"/>
</dbReference>
<dbReference type="PANTHER" id="PTHR48083">
    <property type="entry name" value="MEDIUM-CHAIN SPECIFIC ACYL-COA DEHYDROGENASE, MITOCHONDRIAL-RELATED"/>
    <property type="match status" value="1"/>
</dbReference>
<dbReference type="InterPro" id="IPR015396">
    <property type="entry name" value="FadE_C"/>
</dbReference>
<evidence type="ECO:0000259" key="14">
    <source>
        <dbReference type="Pfam" id="PF02771"/>
    </source>
</evidence>
<dbReference type="NCBIfam" id="NF007000">
    <property type="entry name" value="PRK09463.1"/>
    <property type="match status" value="1"/>
</dbReference>
<dbReference type="Gene3D" id="1.20.140.10">
    <property type="entry name" value="Butyryl-CoA Dehydrogenase, subunit A, domain 3"/>
    <property type="match status" value="1"/>
</dbReference>
<dbReference type="InterPro" id="IPR036250">
    <property type="entry name" value="AcylCo_DH-like_C"/>
</dbReference>
<keyword evidence="12" id="KW-0472">Membrane</keyword>
<evidence type="ECO:0000256" key="3">
    <source>
        <dbReference type="ARBA" id="ARBA00009347"/>
    </source>
</evidence>
<gene>
    <name evidence="16" type="ORF">C41B8_07227</name>
</gene>
<keyword evidence="12" id="KW-0812">Transmembrane</keyword>
<keyword evidence="17" id="KW-1185">Reference proteome</keyword>
<name>A0A084IMY4_SALHC</name>
<dbReference type="InterPro" id="IPR046373">
    <property type="entry name" value="Acyl-CoA_Oxase/DH_mid-dom_sf"/>
</dbReference>
<feature type="transmembrane region" description="Helical" evidence="12">
    <location>
        <begin position="47"/>
        <end position="66"/>
    </location>
</feature>
<comment type="caution">
    <text evidence="16">The sequence shown here is derived from an EMBL/GenBank/DDBJ whole genome shotgun (WGS) entry which is preliminary data.</text>
</comment>
<evidence type="ECO:0000256" key="6">
    <source>
        <dbReference type="ARBA" id="ARBA00020144"/>
    </source>
</evidence>
<evidence type="ECO:0000313" key="16">
    <source>
        <dbReference type="EMBL" id="KEZ78068.1"/>
    </source>
</evidence>
<evidence type="ECO:0000259" key="13">
    <source>
        <dbReference type="Pfam" id="PF00441"/>
    </source>
</evidence>
<dbReference type="PATRIC" id="fig|1304275.5.peg.1476"/>
<dbReference type="GO" id="GO:0004466">
    <property type="term" value="F:long-chain fatty acyl-CoA dehydrogenase activity"/>
    <property type="evidence" value="ECO:0007669"/>
    <property type="project" value="UniProtKB-EC"/>
</dbReference>
<dbReference type="OrthoDB" id="9802447at2"/>
<dbReference type="FunFam" id="1.10.540.10:FF:000004">
    <property type="entry name" value="Acyl-CoA dehydrogenase"/>
    <property type="match status" value="1"/>
</dbReference>
<dbReference type="SUPFAM" id="SSF56645">
    <property type="entry name" value="Acyl-CoA dehydrogenase NM domain-like"/>
    <property type="match status" value="1"/>
</dbReference>
<evidence type="ECO:0000256" key="8">
    <source>
        <dbReference type="ARBA" id="ARBA00022827"/>
    </source>
</evidence>
<dbReference type="GO" id="GO:0005737">
    <property type="term" value="C:cytoplasm"/>
    <property type="evidence" value="ECO:0007669"/>
    <property type="project" value="TreeGrafter"/>
</dbReference>
<dbReference type="PANTHER" id="PTHR48083:SF33">
    <property type="entry name" value="ACYL-COENZYME A DEHYDROGENASE"/>
    <property type="match status" value="1"/>
</dbReference>
<comment type="catalytic activity">
    <reaction evidence="10">
        <text>a medium-chain 2,3-saturated fatty acyl-CoA + oxidized [electron-transfer flavoprotein] + H(+) = a medium-chain (2E)-enoyl-CoA + reduced [electron-transfer flavoprotein]</text>
        <dbReference type="Rhea" id="RHEA:14477"/>
        <dbReference type="Rhea" id="RHEA-COMP:10685"/>
        <dbReference type="Rhea" id="RHEA-COMP:10686"/>
        <dbReference type="ChEBI" id="CHEBI:15378"/>
        <dbReference type="ChEBI" id="CHEBI:57692"/>
        <dbReference type="ChEBI" id="CHEBI:58307"/>
        <dbReference type="ChEBI" id="CHEBI:83723"/>
        <dbReference type="ChEBI" id="CHEBI:83726"/>
        <dbReference type="EC" id="1.3.8.7"/>
    </reaction>
</comment>
<dbReference type="FunFam" id="1.20.140.10:FF:000009">
    <property type="entry name" value="Acyl-CoA dehydrogenase"/>
    <property type="match status" value="1"/>
</dbReference>
<dbReference type="EC" id="1.3.8.8" evidence="5"/>
<sequence>MFGLITALILIGLYWTLFYRGISLRLFTAVTALVLVAFWAVGFYGPVGLVIAAVVFAIPAIAFNVVPLRRMLMSRPLYRVFRRILPEMGATEKEAIEAGEVWWEGEMFRGRPDWNQLLDFKLTKLTDEEQAFLDNEAEQLCAMIDDWEVNFELKDLPEPVWDYIRNNRFFAMLIPKEHGGLGFSAYAQSCVVAKIATRSLTAAVTVMVPNSLGPGELLVHYGTKAQQEQWLPGLANGRELPCFALTGVEVGSDATQMPDTGIVTRRTIDGEEVLGLSLTFNKRYITLAPVATVMGLAFKLKDPDGLLGDPDKVDYGITCALLSTDTPGVEIGRRHYPGAVFMNGPIHGKDVFVPIDAIIGGPEQAGKGWRMLVECLSAGRGISLPALSTATGKGMYGITSAYARIRRQFGTEIGNFEGVREGLGVIGGYAYILENVRNLTASGVDHCTPSVVTAMIKYHSTEMMRTVINHAMDIHSGRGIIMGPRNYLAAAYQALPVAITVEGANVMTRSLMIFGQGAIRCHPYVLSEMEAAHDPDFKTGLRTFDRLLFSHIGYSINRMVRAFTLGLTGARLAKAPVDNVMADYYRHLERFSAALAFSADVSMGSLGGALKLKESTSARLGDVLSHLYMASATLKGFEEHGATDEDVVHATWALEYHLHAIESAFHEFVRNYPIKALRPLLSIVALPTGRRFSGPSDALNGRLCDMMSAMDLNSAFGKRMSYDIYVGRGENDPTGRLMAAYEKLKEVDPFYGDFLRGVKHGEIEGATIEEQLQDAVTKGRLDERQAEQLREYDVLRYDVLLTDDFSKEYLFNPHSEEARRAEAESAEWRKVS</sequence>
<evidence type="ECO:0000256" key="11">
    <source>
        <dbReference type="ARBA" id="ARBA00049247"/>
    </source>
</evidence>
<feature type="domain" description="Acyl-CoA dehydrogenase C-terminal bacterial-type" evidence="15">
    <location>
        <begin position="519"/>
        <end position="805"/>
    </location>
</feature>
<evidence type="ECO:0000256" key="5">
    <source>
        <dbReference type="ARBA" id="ARBA00012040"/>
    </source>
</evidence>
<evidence type="ECO:0000313" key="17">
    <source>
        <dbReference type="Proteomes" id="UP000028302"/>
    </source>
</evidence>
<feature type="domain" description="Acyl-CoA dehydrogenase/oxidase N-terminal" evidence="14">
    <location>
        <begin position="127"/>
        <end position="237"/>
    </location>
</feature>
<dbReference type="Gene3D" id="2.40.110.10">
    <property type="entry name" value="Butyryl-CoA Dehydrogenase, subunit A, domain 2"/>
    <property type="match status" value="1"/>
</dbReference>
<dbReference type="GO" id="GO:0033539">
    <property type="term" value="P:fatty acid beta-oxidation using acyl-CoA dehydrogenase"/>
    <property type="evidence" value="ECO:0007669"/>
    <property type="project" value="InterPro"/>
</dbReference>
<dbReference type="NCBIfam" id="NF009586">
    <property type="entry name" value="PRK13026.1"/>
    <property type="match status" value="1"/>
</dbReference>
<evidence type="ECO:0000259" key="15">
    <source>
        <dbReference type="Pfam" id="PF09317"/>
    </source>
</evidence>
<accession>A0A084IMY4</accession>
<evidence type="ECO:0000256" key="1">
    <source>
        <dbReference type="ARBA" id="ARBA00001974"/>
    </source>
</evidence>
<evidence type="ECO:0000256" key="12">
    <source>
        <dbReference type="SAM" id="Phobius"/>
    </source>
</evidence>
<reference evidence="16 17" key="1">
    <citation type="submission" date="2013-03" db="EMBL/GenBank/DDBJ databases">
        <title>Salinisphaera hydrothermalis C41B8 Genome Sequencing.</title>
        <authorList>
            <person name="Li C."/>
            <person name="Lai Q."/>
            <person name="Shao Z."/>
        </authorList>
    </citation>
    <scope>NUCLEOTIDE SEQUENCE [LARGE SCALE GENOMIC DNA]</scope>
    <source>
        <strain evidence="16 17">C41B8</strain>
    </source>
</reference>
<dbReference type="SUPFAM" id="SSF47203">
    <property type="entry name" value="Acyl-CoA dehydrogenase C-terminal domain-like"/>
    <property type="match status" value="1"/>
</dbReference>
<keyword evidence="7" id="KW-0285">Flavoprotein</keyword>
<dbReference type="Proteomes" id="UP000028302">
    <property type="component" value="Unassembled WGS sequence"/>
</dbReference>